<dbReference type="GO" id="GO:0016788">
    <property type="term" value="F:hydrolase activity, acting on ester bonds"/>
    <property type="evidence" value="ECO:0007669"/>
    <property type="project" value="UniProtKB-ARBA"/>
</dbReference>
<keyword evidence="1" id="KW-1133">Transmembrane helix</keyword>
<dbReference type="InterPro" id="IPR000421">
    <property type="entry name" value="FA58C"/>
</dbReference>
<feature type="transmembrane region" description="Helical" evidence="1">
    <location>
        <begin position="34"/>
        <end position="52"/>
    </location>
</feature>
<name>A0A7C4EVP5_9BACT</name>
<organism evidence="3">
    <name type="scientific">Desulfomonile tiedjei</name>
    <dbReference type="NCBI Taxonomy" id="2358"/>
    <lineage>
        <taxon>Bacteria</taxon>
        <taxon>Pseudomonadati</taxon>
        <taxon>Thermodesulfobacteriota</taxon>
        <taxon>Desulfomonilia</taxon>
        <taxon>Desulfomonilales</taxon>
        <taxon>Desulfomonilaceae</taxon>
        <taxon>Desulfomonile</taxon>
    </lineage>
</organism>
<evidence type="ECO:0000313" key="3">
    <source>
        <dbReference type="EMBL" id="HGH60356.1"/>
    </source>
</evidence>
<evidence type="ECO:0000259" key="2">
    <source>
        <dbReference type="Pfam" id="PF00754"/>
    </source>
</evidence>
<comment type="caution">
    <text evidence="3">The sequence shown here is derived from an EMBL/GenBank/DDBJ whole genome shotgun (WGS) entry which is preliminary data.</text>
</comment>
<keyword evidence="1" id="KW-0472">Membrane</keyword>
<keyword evidence="1" id="KW-0812">Transmembrane</keyword>
<dbReference type="EMBL" id="DTGT01000112">
    <property type="protein sequence ID" value="HGH60356.1"/>
    <property type="molecule type" value="Genomic_DNA"/>
</dbReference>
<dbReference type="Gene3D" id="2.60.120.260">
    <property type="entry name" value="Galactose-binding domain-like"/>
    <property type="match status" value="1"/>
</dbReference>
<dbReference type="InterPro" id="IPR008979">
    <property type="entry name" value="Galactose-bd-like_sf"/>
</dbReference>
<gene>
    <name evidence="3" type="ORF">ENV54_03540</name>
</gene>
<reference evidence="3" key="1">
    <citation type="journal article" date="2020" name="mSystems">
        <title>Genome- and Community-Level Interaction Insights into Carbon Utilization and Element Cycling Functions of Hydrothermarchaeota in Hydrothermal Sediment.</title>
        <authorList>
            <person name="Zhou Z."/>
            <person name="Liu Y."/>
            <person name="Xu W."/>
            <person name="Pan J."/>
            <person name="Luo Z.H."/>
            <person name="Li M."/>
        </authorList>
    </citation>
    <scope>NUCLEOTIDE SEQUENCE [LARGE SCALE GENOMIC DNA]</scope>
    <source>
        <strain evidence="3">SpSt-769</strain>
    </source>
</reference>
<feature type="domain" description="F5/8 type C" evidence="2">
    <location>
        <begin position="478"/>
        <end position="583"/>
    </location>
</feature>
<evidence type="ECO:0000256" key="1">
    <source>
        <dbReference type="SAM" id="Phobius"/>
    </source>
</evidence>
<protein>
    <submittedName>
        <fullName evidence="3">Discoidin domain-containing protein</fullName>
    </submittedName>
</protein>
<dbReference type="Pfam" id="PF00754">
    <property type="entry name" value="F5_F8_type_C"/>
    <property type="match status" value="1"/>
</dbReference>
<dbReference type="SUPFAM" id="SSF49785">
    <property type="entry name" value="Galactose-binding domain-like"/>
    <property type="match status" value="1"/>
</dbReference>
<proteinExistence type="predicted"/>
<dbReference type="Gene3D" id="3.40.50.1110">
    <property type="entry name" value="SGNH hydrolase"/>
    <property type="match status" value="1"/>
</dbReference>
<accession>A0A7C4EVP5</accession>
<dbReference type="SUPFAM" id="SSF52266">
    <property type="entry name" value="SGNH hydrolase"/>
    <property type="match status" value="1"/>
</dbReference>
<dbReference type="InterPro" id="IPR036514">
    <property type="entry name" value="SGNH_hydro_sf"/>
</dbReference>
<dbReference type="AlphaFoldDB" id="A0A7C4EVP5"/>
<sequence length="597" mass="67947">MSNALREEKSGDALDQKGSSGLSLKRYIVRPLSVLLYVGFVLLAVALILWGVENLARFALKRSYLGAVYPSDVSMACKDFNRPVSHYDYDFVPGVCLEYNILKGNNYEYANSAGMREPREVPVEKPADEYRVFLTGGSTAYGMGAIGEAAPAMEWYAIPYIETISHAMEMILNATAPIEGKRIRVYNAAVWGYAYQHDLMRYIAKLRRFSPDLIVSLDGANELPIISKLTSDWDYFAEGQFHNILQDIYAYNRPGLASYLTLWLKNNTYLMAYLWSGRDLFQELRAVEVEPGASPVSPGQIQKNERSVEDMSRRLDRNIATVVRVVENYHSAMANDGVPHIIALQPWFYSTKKPLHEKEKVLAGLKGYRDYYGVPSDKVYKVLVQRLIESAQARGYFLVDFSEYFDDVSEWVFTDWCHLTAGANYLLAKELSNLVKEHILGQALTPADQIGRKDEYFWDLAASGRIVYAPDPKAPQYHVRHILAGYPGEGFYLSKDLGPSDRAELILDMGETRQVSRLRLVWGDESAAPTRWEVDISTDQEAWQPFVRGSSAEVNHYFRWPGVEYYAPTPMTGRYLRYRPLGDSIRVIALRSWSVYR</sequence>